<feature type="compositionally biased region" description="Basic and acidic residues" evidence="1">
    <location>
        <begin position="1645"/>
        <end position="1654"/>
    </location>
</feature>
<feature type="compositionally biased region" description="Polar residues" evidence="1">
    <location>
        <begin position="506"/>
        <end position="518"/>
    </location>
</feature>
<feature type="compositionally biased region" description="Polar residues" evidence="1">
    <location>
        <begin position="1195"/>
        <end position="1205"/>
    </location>
</feature>
<protein>
    <submittedName>
        <fullName evidence="2">Uncharacterized protein</fullName>
    </submittedName>
</protein>
<feature type="region of interest" description="Disordered" evidence="1">
    <location>
        <begin position="1707"/>
        <end position="1782"/>
    </location>
</feature>
<feature type="region of interest" description="Disordered" evidence="1">
    <location>
        <begin position="2051"/>
        <end position="2075"/>
    </location>
</feature>
<feature type="region of interest" description="Disordered" evidence="1">
    <location>
        <begin position="1192"/>
        <end position="1238"/>
    </location>
</feature>
<gene>
    <name evidence="2" type="ORF">Pcinc_044057</name>
</gene>
<feature type="compositionally biased region" description="Low complexity" evidence="1">
    <location>
        <begin position="458"/>
        <end position="469"/>
    </location>
</feature>
<feature type="compositionally biased region" description="Polar residues" evidence="1">
    <location>
        <begin position="570"/>
        <end position="590"/>
    </location>
</feature>
<feature type="compositionally biased region" description="Basic and acidic residues" evidence="1">
    <location>
        <begin position="1340"/>
        <end position="1371"/>
    </location>
</feature>
<feature type="compositionally biased region" description="Polar residues" evidence="1">
    <location>
        <begin position="1003"/>
        <end position="1041"/>
    </location>
</feature>
<feature type="compositionally biased region" description="Pro residues" evidence="1">
    <location>
        <begin position="695"/>
        <end position="733"/>
    </location>
</feature>
<feature type="compositionally biased region" description="Polar residues" evidence="1">
    <location>
        <begin position="480"/>
        <end position="496"/>
    </location>
</feature>
<feature type="compositionally biased region" description="Polar residues" evidence="1">
    <location>
        <begin position="1435"/>
        <end position="1451"/>
    </location>
</feature>
<feature type="region of interest" description="Disordered" evidence="1">
    <location>
        <begin position="451"/>
        <end position="1044"/>
    </location>
</feature>
<feature type="compositionally biased region" description="Low complexity" evidence="1">
    <location>
        <begin position="545"/>
        <end position="555"/>
    </location>
</feature>
<dbReference type="PANTHER" id="PTHR48125">
    <property type="entry name" value="LP07818P1"/>
    <property type="match status" value="1"/>
</dbReference>
<feature type="compositionally biased region" description="Polar residues" evidence="1">
    <location>
        <begin position="817"/>
        <end position="827"/>
    </location>
</feature>
<feature type="compositionally biased region" description="Polar residues" evidence="1">
    <location>
        <begin position="599"/>
        <end position="650"/>
    </location>
</feature>
<feature type="compositionally biased region" description="Basic residues" evidence="1">
    <location>
        <begin position="1414"/>
        <end position="1425"/>
    </location>
</feature>
<organism evidence="2 3">
    <name type="scientific">Petrolisthes cinctipes</name>
    <name type="common">Flat porcelain crab</name>
    <dbReference type="NCBI Taxonomy" id="88211"/>
    <lineage>
        <taxon>Eukaryota</taxon>
        <taxon>Metazoa</taxon>
        <taxon>Ecdysozoa</taxon>
        <taxon>Arthropoda</taxon>
        <taxon>Crustacea</taxon>
        <taxon>Multicrustacea</taxon>
        <taxon>Malacostraca</taxon>
        <taxon>Eumalacostraca</taxon>
        <taxon>Eucarida</taxon>
        <taxon>Decapoda</taxon>
        <taxon>Pleocyemata</taxon>
        <taxon>Anomura</taxon>
        <taxon>Galatheoidea</taxon>
        <taxon>Porcellanidae</taxon>
        <taxon>Petrolisthes</taxon>
    </lineage>
</organism>
<feature type="compositionally biased region" description="Polar residues" evidence="1">
    <location>
        <begin position="1142"/>
        <end position="1157"/>
    </location>
</feature>
<comment type="caution">
    <text evidence="2">The sequence shown here is derived from an EMBL/GenBank/DDBJ whole genome shotgun (WGS) entry which is preliminary data.</text>
</comment>
<dbReference type="PANTHER" id="PTHR48125:SF10">
    <property type="entry name" value="OS12G0136300 PROTEIN"/>
    <property type="match status" value="1"/>
</dbReference>
<feature type="region of interest" description="Disordered" evidence="1">
    <location>
        <begin position="1069"/>
        <end position="1157"/>
    </location>
</feature>
<feature type="compositionally biased region" description="Polar residues" evidence="1">
    <location>
        <begin position="850"/>
        <end position="865"/>
    </location>
</feature>
<keyword evidence="3" id="KW-1185">Reference proteome</keyword>
<feature type="compositionally biased region" description="Polar residues" evidence="1">
    <location>
        <begin position="1764"/>
        <end position="1773"/>
    </location>
</feature>
<feature type="compositionally biased region" description="Pro residues" evidence="1">
    <location>
        <begin position="1070"/>
        <end position="1087"/>
    </location>
</feature>
<feature type="region of interest" description="Disordered" evidence="1">
    <location>
        <begin position="1288"/>
        <end position="1312"/>
    </location>
</feature>
<accession>A0AAE1EFM0</accession>
<feature type="compositionally biased region" description="Low complexity" evidence="1">
    <location>
        <begin position="1291"/>
        <end position="1312"/>
    </location>
</feature>
<feature type="region of interest" description="Disordered" evidence="1">
    <location>
        <begin position="1326"/>
        <end position="1456"/>
    </location>
</feature>
<proteinExistence type="predicted"/>
<sequence length="2111" mass="230968">MAELRHRSTRRGHNYVSFPRQQWRSNGGGGGGGGEATLLHFPPPTLCCVGGSVVVLVLVLCTTGSLGQDWDTSEWRPIIGPCPTCRQARVLHAGSITLSSVDRPPPKRSPVIPPQLPPFLSVPPKKTSVTLGTSVTFPPVAKKTTLTPIIPSIQLEPIRSNTFFAPSSPIDLENITIQPDTLDQTIVVTDPSVIVNDFQPENDSVNQPASSEQGEFIVQEVPLVQSTRIVEEAPIRPTEPEFVKLNFDKDLDPNSQRSLNSNPGVQLVYLPEGSLRQLTSANAARIKSVSQRFPTLSAGVEDAPPPPSPESVQDIGFSDKQKRDHNGRVVSGGVTNALAMSLVTTQGQEKDAREKLRLLEAALTAAPESVQENGRLPRVFIAPSHVPPPPGYVKIPLVPQGDTQSFSTVGEEVSLPQTFLTPDDRSPPPGFVKFDLPARVSQLSRNIPVVVPNSQVGPSLSFTTPPTSTQAPTRPPASINFETQVRTGKTLTSGPSVQVIPKGDPKQQQESNPTQTRPGSPVFPPQQPVFPPQPIINQPRPFPSQPTQFPSQSGQAFNQPTQPPPQITQAFSSQPSTQFRQPSPHITQAILQKGLPIRVSQTGAPPHSFVSQTFPRPSSSSQTFPQSGPPSQTFISQVFPQSGPPTQILNSQTFPGPGSSSQSSQAGLPPQTFPQQGPPQDFPRGSLPSQTFPQGGPPPKALPQPGPPPQEFSQTGPPPKTFPQTGPPPPPNQPSQSSQPNQPFPPTAQPSLPFSQAGQSQQSFQRPGLPPRPNHTFFQSGQISPQSDGPVRQSSERFPRPERPFLQSGQVIPDPNPDQNVFETTGSIIRPDFPNIDEDFKASTDFPQRPLTSSLRPLDSQTLTPRTPPHFQNFSPRPSPPPQFQNFSPRPSPPPRFQNFSPRPSPPPQFQNFSPRPSPPPQFQNFSPRPSPPPRFQNPTGFSPRPETRPPPEPLPTTPRIPLTQRPPSSTTFSTTTSQPTTRLSVSPTATTQSFPRSRPSLRPQNFPSVRNFPRQSNFPVPQNSPRPFSITPTPEITTTHRAPFPTTEFITPETSVSPVIPGAVFPHSSPRPFPVTPAPTFSPEPTPDSQVTNTAPRTTLSFSRQPFITSTLRPQPISFTGSPDPDLSRPSSRRPPFEFASDSQSLSSPETPNTLFTSTLRPVVSTSRPFVSTTRPTFPSLPTFAPFGSLARPSPQNSVRSQTPRIPAFQGSRPTPVPVLHESPRTPSFQRPQGTRGIEDENLSFQTHESPVPSPRPRIPSFSFTQRPRVTNVIQKNEVLPIFSRDRTVTRASTTTPAPTTPTPTTTAPTTSTFKVTTFKPRFNFNVGNRRPFLRRKPRPDSALKKETESTTKKESDNLTKKDEGEKLEETTLFPPFSVARTLNPQLRAQKDKETSVATAGDVTVPPPGIFGRRLRPRTRRPGVRGKTADSENSDQPANDATTQSTTGSLVRSFDGRTRTLVGRRQRLPNLLKNRRRGRFRQTTVKHLPTEGRGGFQEDVPVDVLENNGFNGAESTVVVFSSPPENKVVQPLTLHQSMKVNGDQDLEYTGEKEDPEGQEEPNTDTVVEVTGTVSTSEFVPSDIVWPKAHVKEEEAGQTSETGEEKYSWIDDQDVAVSEPEPEPEPESEVKLESAAEPEPEPEPALDHLDKAGEDVAPEPTLPSTKYVPQSDIMNHQDSYIQSYLIDQHSDPVNIHNKNSNFTDDYYDYSHFQDDESTPMDDKNDSYNITDDQEKNGPHDSTPRLPYSPVSSKSSLKTPVFHTSAPSTSSNLAVTPKEESSWEIEAVGEEDQTARGLGAVVSPDSTTHLHDNSDSAALHVEVEAHTHSYHYSEKTVEVANKEEEGEGGQGNHPLQVDYFIPNDYFTTLSPGQSQNYDYYEYDQYDDPLPEAEDQDFTGSSSKDVVLAVAVDEHNPDTEPVTTPVPDDVIEELVAHESEVTEVPEVAVTTQETQVTSEVTVDEIVVTTEVPSTTEAQVVTDDPITEQEITTTLAPLISTSSSRPLITFLPFPTTTTTTTTTSTTTRATPTTHRTRRPVPLRPLYARLQSIGRKKTSIGASTGKKNPRTPKILSQSTVAEVRASDPVICFPDHPCIAAKGVRRRRSTLKLQHP</sequence>
<dbReference type="Proteomes" id="UP001286313">
    <property type="component" value="Unassembled WGS sequence"/>
</dbReference>
<name>A0AAE1EFM0_PETCI</name>
<feature type="region of interest" description="Disordered" evidence="1">
    <location>
        <begin position="2009"/>
        <end position="2034"/>
    </location>
</feature>
<evidence type="ECO:0000313" key="3">
    <source>
        <dbReference type="Proteomes" id="UP001286313"/>
    </source>
</evidence>
<feature type="compositionally biased region" description="Polar residues" evidence="1">
    <location>
        <begin position="776"/>
        <end position="787"/>
    </location>
</feature>
<feature type="compositionally biased region" description="Basic and acidic residues" evidence="1">
    <location>
        <begin position="1732"/>
        <end position="1742"/>
    </location>
</feature>
<feature type="compositionally biased region" description="Pro residues" evidence="1">
    <location>
        <begin position="521"/>
        <end position="544"/>
    </location>
</feature>
<feature type="compositionally biased region" description="Pro residues" evidence="1">
    <location>
        <begin position="949"/>
        <end position="959"/>
    </location>
</feature>
<feature type="compositionally biased region" description="Polar residues" evidence="1">
    <location>
        <begin position="1088"/>
        <end position="1122"/>
    </location>
</feature>
<feature type="compositionally biased region" description="Polar residues" evidence="1">
    <location>
        <begin position="1662"/>
        <end position="1671"/>
    </location>
</feature>
<dbReference type="EMBL" id="JAWQEG010009085">
    <property type="protein sequence ID" value="KAK3849178.1"/>
    <property type="molecule type" value="Genomic_DNA"/>
</dbReference>
<feature type="compositionally biased region" description="Low complexity" evidence="1">
    <location>
        <begin position="960"/>
        <end position="983"/>
    </location>
</feature>
<feature type="compositionally biased region" description="Low complexity" evidence="1">
    <location>
        <begin position="2009"/>
        <end position="2030"/>
    </location>
</feature>
<evidence type="ECO:0000313" key="2">
    <source>
        <dbReference type="EMBL" id="KAK3849178.1"/>
    </source>
</evidence>
<feature type="compositionally biased region" description="Polar residues" evidence="1">
    <location>
        <begin position="984"/>
        <end position="996"/>
    </location>
</feature>
<feature type="compositionally biased region" description="Low complexity" evidence="1">
    <location>
        <begin position="754"/>
        <end position="765"/>
    </location>
</feature>
<feature type="region of interest" description="Disordered" evidence="1">
    <location>
        <begin position="1574"/>
        <end position="1671"/>
    </location>
</feature>
<feature type="compositionally biased region" description="Basic and acidic residues" evidence="1">
    <location>
        <begin position="794"/>
        <end position="803"/>
    </location>
</feature>
<reference evidence="2" key="1">
    <citation type="submission" date="2023-10" db="EMBL/GenBank/DDBJ databases">
        <title>Genome assemblies of two species of porcelain crab, Petrolisthes cinctipes and Petrolisthes manimaculis (Anomura: Porcellanidae).</title>
        <authorList>
            <person name="Angst P."/>
        </authorList>
    </citation>
    <scope>NUCLEOTIDE SEQUENCE</scope>
    <source>
        <strain evidence="2">PB745_01</strain>
        <tissue evidence="2">Gill</tissue>
    </source>
</reference>
<feature type="compositionally biased region" description="Low complexity" evidence="1">
    <location>
        <begin position="651"/>
        <end position="675"/>
    </location>
</feature>
<evidence type="ECO:0000256" key="1">
    <source>
        <dbReference type="SAM" id="MobiDB-lite"/>
    </source>
</evidence>